<dbReference type="Pfam" id="PF14581">
    <property type="entry name" value="SseB_C"/>
    <property type="match status" value="1"/>
</dbReference>
<sequence length="283" mass="33490">MIKFQSNSLIFISKQKFLFIFVIINFLRYNRNCEIVRKGDFMTKVSEFLEKMYKEPSPELENEMLEEIIMRANFLSYINRPDNGKTDIFSINMLLTDDKRLYLPVFTDAEELAKWPIPGDMDTIELNFDNYSEIILDHTHDIEGLVINPFGKSYIISEEWLRELKAMKEERLEVRELKIPVNSKILLSEPEKFPTMLAEEISKCCDEIGTINRLWLLEMTTEKDESWLLVVDFKGDKNIIFPEINYAAKNYLGMRYLDMISYDDEFAKKSVENHKAFYDKISL</sequence>
<dbReference type="InterPro" id="IPR009839">
    <property type="entry name" value="SseB_N"/>
</dbReference>
<evidence type="ECO:0000313" key="4">
    <source>
        <dbReference type="Proteomes" id="UP000003748"/>
    </source>
</evidence>
<dbReference type="InterPro" id="IPR027945">
    <property type="entry name" value="SseB_C"/>
</dbReference>
<evidence type="ECO:0008006" key="5">
    <source>
        <dbReference type="Google" id="ProtNLM"/>
    </source>
</evidence>
<dbReference type="AlphaFoldDB" id="D4CSQ0"/>
<proteinExistence type="predicted"/>
<evidence type="ECO:0000259" key="2">
    <source>
        <dbReference type="Pfam" id="PF14581"/>
    </source>
</evidence>
<organism evidence="3 4">
    <name type="scientific">Fusobacterium periodonticum ATCC 33693</name>
    <dbReference type="NCBI Taxonomy" id="546275"/>
    <lineage>
        <taxon>Bacteria</taxon>
        <taxon>Fusobacteriati</taxon>
        <taxon>Fusobacteriota</taxon>
        <taxon>Fusobacteriia</taxon>
        <taxon>Fusobacteriales</taxon>
        <taxon>Fusobacteriaceae</taxon>
        <taxon>Fusobacterium</taxon>
    </lineage>
</organism>
<reference evidence="3 4" key="1">
    <citation type="submission" date="2010-02" db="EMBL/GenBank/DDBJ databases">
        <authorList>
            <person name="Weinstock G."/>
            <person name="Sodergren E."/>
            <person name="Clifton S."/>
            <person name="Fulton L."/>
            <person name="Fulton B."/>
            <person name="Courtney L."/>
            <person name="Fronick C."/>
            <person name="Harrison M."/>
            <person name="Strong C."/>
            <person name="Farmer C."/>
            <person name="Delahaunty K."/>
            <person name="Markovic C."/>
            <person name="Hall O."/>
            <person name="Minx P."/>
            <person name="Tomlinson C."/>
            <person name="Mitreva M."/>
            <person name="Nelson J."/>
            <person name="Hou S."/>
            <person name="Wollam A."/>
            <person name="Pepin K.H."/>
            <person name="Johnson M."/>
            <person name="Bhonagiri V."/>
            <person name="Zhang X."/>
            <person name="Suruliraj S."/>
            <person name="Warren W."/>
            <person name="Chinwalla A."/>
            <person name="Mardis E.R."/>
            <person name="Wilson R.K."/>
        </authorList>
    </citation>
    <scope>NUCLEOTIDE SEQUENCE [LARGE SCALE GENOMIC DNA]</scope>
    <source>
        <strain evidence="3 4">ATCC 33693</strain>
    </source>
</reference>
<feature type="domain" description="SseB protein C-terminal" evidence="2">
    <location>
        <begin position="181"/>
        <end position="280"/>
    </location>
</feature>
<dbReference type="Proteomes" id="UP000003748">
    <property type="component" value="Unassembled WGS sequence"/>
</dbReference>
<accession>D4CSQ0</accession>
<dbReference type="HOGENOM" id="CLU_065768_0_0_0"/>
<name>D4CSQ0_9FUSO</name>
<dbReference type="eggNOG" id="ENOG502ZBDS">
    <property type="taxonomic scope" value="Bacteria"/>
</dbReference>
<comment type="caution">
    <text evidence="3">The sequence shown here is derived from an EMBL/GenBank/DDBJ whole genome shotgun (WGS) entry which is preliminary data.</text>
</comment>
<dbReference type="Pfam" id="PF07179">
    <property type="entry name" value="SseB"/>
    <property type="match status" value="1"/>
</dbReference>
<dbReference type="STRING" id="546275.FUSPEROL_00409"/>
<feature type="domain" description="SseB protein N-terminal" evidence="1">
    <location>
        <begin position="48"/>
        <end position="152"/>
    </location>
</feature>
<evidence type="ECO:0000259" key="1">
    <source>
        <dbReference type="Pfam" id="PF07179"/>
    </source>
</evidence>
<evidence type="ECO:0000313" key="3">
    <source>
        <dbReference type="EMBL" id="EFE87615.1"/>
    </source>
</evidence>
<dbReference type="EMBL" id="ACJY01000029">
    <property type="protein sequence ID" value="EFE87615.1"/>
    <property type="molecule type" value="Genomic_DNA"/>
</dbReference>
<gene>
    <name evidence="3" type="ORF">FUSPEROL_00409</name>
</gene>
<protein>
    <recommendedName>
        <fullName evidence="5">SseB protein N-terminal domain-containing protein</fullName>
    </recommendedName>
</protein>